<proteinExistence type="predicted"/>
<accession>A0A1F7RZQ2</accession>
<dbReference type="Proteomes" id="UP000179266">
    <property type="component" value="Unassembled WGS sequence"/>
</dbReference>
<evidence type="ECO:0000259" key="2">
    <source>
        <dbReference type="SMART" id="SM00670"/>
    </source>
</evidence>
<gene>
    <name evidence="3" type="ORF">A2161_17615</name>
</gene>
<dbReference type="InterPro" id="IPR029060">
    <property type="entry name" value="PIN-like_dom_sf"/>
</dbReference>
<keyword evidence="1" id="KW-0460">Magnesium</keyword>
<dbReference type="CDD" id="cd09873">
    <property type="entry name" value="PIN_Pae0151-like"/>
    <property type="match status" value="1"/>
</dbReference>
<evidence type="ECO:0000313" key="4">
    <source>
        <dbReference type="Proteomes" id="UP000179266"/>
    </source>
</evidence>
<dbReference type="InterPro" id="IPR044153">
    <property type="entry name" value="PIN_Pae0151-like"/>
</dbReference>
<comment type="caution">
    <text evidence="3">The sequence shown here is derived from an EMBL/GenBank/DDBJ whole genome shotgun (WGS) entry which is preliminary data.</text>
</comment>
<dbReference type="InterPro" id="IPR051619">
    <property type="entry name" value="TypeII_TA_RNase_PINc/VapC"/>
</dbReference>
<dbReference type="EMBL" id="MGDD01000101">
    <property type="protein sequence ID" value="OGL47033.1"/>
    <property type="molecule type" value="Genomic_DNA"/>
</dbReference>
<evidence type="ECO:0000256" key="1">
    <source>
        <dbReference type="ARBA" id="ARBA00022842"/>
    </source>
</evidence>
<dbReference type="SMART" id="SM00670">
    <property type="entry name" value="PINc"/>
    <property type="match status" value="1"/>
</dbReference>
<evidence type="ECO:0000313" key="3">
    <source>
        <dbReference type="EMBL" id="OGL47033.1"/>
    </source>
</evidence>
<dbReference type="PANTHER" id="PTHR35901">
    <property type="entry name" value="RIBONUCLEASE VAPC3"/>
    <property type="match status" value="1"/>
</dbReference>
<reference evidence="3 4" key="1">
    <citation type="journal article" date="2016" name="Nat. Commun.">
        <title>Thousands of microbial genomes shed light on interconnected biogeochemical processes in an aquifer system.</title>
        <authorList>
            <person name="Anantharaman K."/>
            <person name="Brown C.T."/>
            <person name="Hug L.A."/>
            <person name="Sharon I."/>
            <person name="Castelle C.J."/>
            <person name="Probst A.J."/>
            <person name="Thomas B.C."/>
            <person name="Singh A."/>
            <person name="Wilkins M.J."/>
            <person name="Karaoz U."/>
            <person name="Brodie E.L."/>
            <person name="Williams K.H."/>
            <person name="Hubbard S.S."/>
            <person name="Banfield J.F."/>
        </authorList>
    </citation>
    <scope>NUCLEOTIDE SEQUENCE [LARGE SCALE GENOMIC DNA]</scope>
</reference>
<dbReference type="Gene3D" id="3.40.50.1010">
    <property type="entry name" value="5'-nuclease"/>
    <property type="match status" value="1"/>
</dbReference>
<dbReference type="AlphaFoldDB" id="A0A1F7RZQ2"/>
<feature type="domain" description="PIN" evidence="2">
    <location>
        <begin position="2"/>
        <end position="127"/>
    </location>
</feature>
<protein>
    <recommendedName>
        <fullName evidence="2">PIN domain-containing protein</fullName>
    </recommendedName>
</protein>
<name>A0A1F7RZQ2_9BACT</name>
<sequence length="132" mass="14749">MKVVVADTSALIRLYIPDGPIPGDFERHIELAWRAETVVMIPELALAEVAQVLLKKQRSGSLKESEVDEIMSAFLELPLEVVGHLELLPDALLLARQNDLSVYDALFLALAMKMKAELITADPRLKQVFDRL</sequence>
<dbReference type="PANTHER" id="PTHR35901:SF1">
    <property type="entry name" value="EXONUCLEASE VAPC9"/>
    <property type="match status" value="1"/>
</dbReference>
<organism evidence="3 4">
    <name type="scientific">Candidatus Schekmanbacteria bacterium RBG_13_48_7</name>
    <dbReference type="NCBI Taxonomy" id="1817878"/>
    <lineage>
        <taxon>Bacteria</taxon>
        <taxon>Candidatus Schekmaniibacteriota</taxon>
    </lineage>
</organism>
<dbReference type="InterPro" id="IPR002716">
    <property type="entry name" value="PIN_dom"/>
</dbReference>
<dbReference type="Pfam" id="PF01850">
    <property type="entry name" value="PIN"/>
    <property type="match status" value="1"/>
</dbReference>
<dbReference type="SUPFAM" id="SSF88723">
    <property type="entry name" value="PIN domain-like"/>
    <property type="match status" value="1"/>
</dbReference>